<name>A0ACC6IX57_9FLAO</name>
<proteinExistence type="predicted"/>
<evidence type="ECO:0000313" key="1">
    <source>
        <dbReference type="EMBL" id="MDR6442202.1"/>
    </source>
</evidence>
<sequence>MQNKAVCKLHDSSGSYKQQYFSLPEVSGDLKLAAGDLSRYPKDSCKLSETT</sequence>
<protein>
    <submittedName>
        <fullName evidence="1">Uncharacterized protein</fullName>
    </submittedName>
</protein>
<gene>
    <name evidence="1" type="ORF">J2795_002920</name>
</gene>
<dbReference type="EMBL" id="JAVDRG010000004">
    <property type="protein sequence ID" value="MDR6442202.1"/>
    <property type="molecule type" value="Genomic_DNA"/>
</dbReference>
<accession>A0ACC6IX57</accession>
<organism evidence="1 2">
    <name type="scientific">Chryseobacterium bernardetii</name>
    <dbReference type="NCBI Taxonomy" id="1241978"/>
    <lineage>
        <taxon>Bacteria</taxon>
        <taxon>Pseudomonadati</taxon>
        <taxon>Bacteroidota</taxon>
        <taxon>Flavobacteriia</taxon>
        <taxon>Flavobacteriales</taxon>
        <taxon>Weeksellaceae</taxon>
        <taxon>Chryseobacterium group</taxon>
        <taxon>Chryseobacterium</taxon>
    </lineage>
</organism>
<comment type="caution">
    <text evidence="1">The sequence shown here is derived from an EMBL/GenBank/DDBJ whole genome shotgun (WGS) entry which is preliminary data.</text>
</comment>
<evidence type="ECO:0000313" key="2">
    <source>
        <dbReference type="Proteomes" id="UP001184376"/>
    </source>
</evidence>
<dbReference type="Proteomes" id="UP001184376">
    <property type="component" value="Unassembled WGS sequence"/>
</dbReference>
<reference evidence="1" key="1">
    <citation type="submission" date="2023-07" db="EMBL/GenBank/DDBJ databases">
        <title>Sorghum-associated microbial communities from plants grown in Nebraska, USA.</title>
        <authorList>
            <person name="Schachtman D."/>
        </authorList>
    </citation>
    <scope>NUCLEOTIDE SEQUENCE</scope>
    <source>
        <strain evidence="1">DS1280</strain>
    </source>
</reference>
<keyword evidence="2" id="KW-1185">Reference proteome</keyword>